<evidence type="ECO:0000313" key="3">
    <source>
        <dbReference type="Proteomes" id="UP001189429"/>
    </source>
</evidence>
<organism evidence="2 3">
    <name type="scientific">Prorocentrum cordatum</name>
    <dbReference type="NCBI Taxonomy" id="2364126"/>
    <lineage>
        <taxon>Eukaryota</taxon>
        <taxon>Sar</taxon>
        <taxon>Alveolata</taxon>
        <taxon>Dinophyceae</taxon>
        <taxon>Prorocentrales</taxon>
        <taxon>Prorocentraceae</taxon>
        <taxon>Prorocentrum</taxon>
    </lineage>
</organism>
<evidence type="ECO:0000256" key="1">
    <source>
        <dbReference type="SAM" id="MobiDB-lite"/>
    </source>
</evidence>
<gene>
    <name evidence="2" type="ORF">PCOR1329_LOCUS30267</name>
</gene>
<keyword evidence="3" id="KW-1185">Reference proteome</keyword>
<evidence type="ECO:0000313" key="2">
    <source>
        <dbReference type="EMBL" id="CAK0832182.1"/>
    </source>
</evidence>
<sequence>CWGAPFGPPRRARRAPMGAQSSARPGRSQKGSARRGRRRPRVRVHSGTISSPRELRPAEYPYVEVFQERLDGRSLARLQRGKSDPIFGV</sequence>
<name>A0ABN9SK83_9DINO</name>
<feature type="compositionally biased region" description="Basic residues" evidence="1">
    <location>
        <begin position="32"/>
        <end position="44"/>
    </location>
</feature>
<dbReference type="EMBL" id="CAUYUJ010011581">
    <property type="protein sequence ID" value="CAK0832182.1"/>
    <property type="molecule type" value="Genomic_DNA"/>
</dbReference>
<dbReference type="Proteomes" id="UP001189429">
    <property type="component" value="Unassembled WGS sequence"/>
</dbReference>
<feature type="non-terminal residue" evidence="2">
    <location>
        <position position="1"/>
    </location>
</feature>
<comment type="caution">
    <text evidence="2">The sequence shown here is derived from an EMBL/GenBank/DDBJ whole genome shotgun (WGS) entry which is preliminary data.</text>
</comment>
<proteinExistence type="predicted"/>
<reference evidence="2" key="1">
    <citation type="submission" date="2023-10" db="EMBL/GenBank/DDBJ databases">
        <authorList>
            <person name="Chen Y."/>
            <person name="Shah S."/>
            <person name="Dougan E. K."/>
            <person name="Thang M."/>
            <person name="Chan C."/>
        </authorList>
    </citation>
    <scope>NUCLEOTIDE SEQUENCE [LARGE SCALE GENOMIC DNA]</scope>
</reference>
<accession>A0ABN9SK83</accession>
<feature type="region of interest" description="Disordered" evidence="1">
    <location>
        <begin position="1"/>
        <end position="53"/>
    </location>
</feature>
<protein>
    <submittedName>
        <fullName evidence="2">Uncharacterized protein</fullName>
    </submittedName>
</protein>